<evidence type="ECO:0000256" key="1">
    <source>
        <dbReference type="ARBA" id="ARBA00023002"/>
    </source>
</evidence>
<dbReference type="PRINTS" id="PR00084">
    <property type="entry name" value="MTLDHDRGNASE"/>
</dbReference>
<dbReference type="GO" id="GO:0016616">
    <property type="term" value="F:oxidoreductase activity, acting on the CH-OH group of donors, NAD or NADP as acceptor"/>
    <property type="evidence" value="ECO:0007669"/>
    <property type="project" value="TreeGrafter"/>
</dbReference>
<dbReference type="InterPro" id="IPR008927">
    <property type="entry name" value="6-PGluconate_DH-like_C_sf"/>
</dbReference>
<dbReference type="InterPro" id="IPR050988">
    <property type="entry name" value="Mannitol_DH/Oxidoreductase"/>
</dbReference>
<dbReference type="InterPro" id="IPR036291">
    <property type="entry name" value="NAD(P)-bd_dom_sf"/>
</dbReference>
<dbReference type="InterPro" id="IPR000669">
    <property type="entry name" value="Mannitol_DH"/>
</dbReference>
<dbReference type="Gene3D" id="1.10.1040.10">
    <property type="entry name" value="N-(1-d-carboxylethyl)-l-norvaline Dehydrogenase, domain 2"/>
    <property type="match status" value="1"/>
</dbReference>
<dbReference type="Gene3D" id="3.40.50.720">
    <property type="entry name" value="NAD(P)-binding Rossmann-like Domain"/>
    <property type="match status" value="1"/>
</dbReference>
<evidence type="ECO:0000313" key="4">
    <source>
        <dbReference type="EMBL" id="MBW8637923.1"/>
    </source>
</evidence>
<dbReference type="Proteomes" id="UP001196509">
    <property type="component" value="Unassembled WGS sequence"/>
</dbReference>
<accession>A0AAE2ZK00</accession>
<reference evidence="4" key="1">
    <citation type="submission" date="2021-08" db="EMBL/GenBank/DDBJ databases">
        <title>Hoeflea bacterium WL0058 sp. nov., isolated from the sediment.</title>
        <authorList>
            <person name="Wang L."/>
            <person name="Zhang D."/>
        </authorList>
    </citation>
    <scope>NUCLEOTIDE SEQUENCE</scope>
    <source>
        <strain evidence="4">WL0058</strain>
    </source>
</reference>
<gene>
    <name evidence="4" type="ORF">K1W69_12065</name>
</gene>
<keyword evidence="1" id="KW-0560">Oxidoreductase</keyword>
<dbReference type="SUPFAM" id="SSF48179">
    <property type="entry name" value="6-phosphogluconate dehydrogenase C-terminal domain-like"/>
    <property type="match status" value="1"/>
</dbReference>
<dbReference type="Pfam" id="PF08125">
    <property type="entry name" value="Mannitol_dh_C"/>
    <property type="match status" value="1"/>
</dbReference>
<evidence type="ECO:0000259" key="3">
    <source>
        <dbReference type="Pfam" id="PF08125"/>
    </source>
</evidence>
<dbReference type="SUPFAM" id="SSF51735">
    <property type="entry name" value="NAD(P)-binding Rossmann-fold domains"/>
    <property type="match status" value="1"/>
</dbReference>
<dbReference type="Pfam" id="PF01232">
    <property type="entry name" value="Mannitol_dh"/>
    <property type="match status" value="1"/>
</dbReference>
<proteinExistence type="predicted"/>
<dbReference type="EMBL" id="JAICBX010000002">
    <property type="protein sequence ID" value="MBW8637923.1"/>
    <property type="molecule type" value="Genomic_DNA"/>
</dbReference>
<dbReference type="AlphaFoldDB" id="A0AAE2ZK00"/>
<organism evidence="4 5">
    <name type="scientific">Flavimaribacter sediminis</name>
    <dbReference type="NCBI Taxonomy" id="2865987"/>
    <lineage>
        <taxon>Bacteria</taxon>
        <taxon>Pseudomonadati</taxon>
        <taxon>Pseudomonadota</taxon>
        <taxon>Alphaproteobacteria</taxon>
        <taxon>Hyphomicrobiales</taxon>
        <taxon>Rhizobiaceae</taxon>
        <taxon>Flavimaribacter</taxon>
    </lineage>
</organism>
<evidence type="ECO:0000259" key="2">
    <source>
        <dbReference type="Pfam" id="PF01232"/>
    </source>
</evidence>
<dbReference type="InterPro" id="IPR013131">
    <property type="entry name" value="Mannitol_DH_N"/>
</dbReference>
<feature type="domain" description="Mannitol dehydrogenase C-terminal" evidence="3">
    <location>
        <begin position="285"/>
        <end position="474"/>
    </location>
</feature>
<dbReference type="InterPro" id="IPR013328">
    <property type="entry name" value="6PGD_dom2"/>
</dbReference>
<keyword evidence="5" id="KW-1185">Reference proteome</keyword>
<feature type="domain" description="Mannitol dehydrogenase N-terminal" evidence="2">
    <location>
        <begin position="29"/>
        <end position="277"/>
    </location>
</feature>
<sequence>MPRLDRRLLEHPPKGVSAPAYDRSALTSGIVHVGVGNFHRAHQQVYLDRLFSMGDDHDWAITGAGVKPYDAKMRATLEKQDWLTTVLELDPAGYTARICGAMIDFAEIDAGAIIAAMARPETRIVSLTITEGGYYLDAKRGGFQADHPDIVADSRNRDAPSTVFGMLIAGLVRRREAGLAPFTVMSCDNLPDNGKVCRDAVTGLASLISPELGDWITGNVAFPSGMVDCITPATGDRERKLLQDTFDIEDASPVVCEPFRQWVLEDHFPLGRPALEKVGVEFVPDVGPFELMKLRILNGGHAAIAYPSGLMGLRFAHDAMEEPLVRGFLEKLEHSEIIPTVPPVPGVDLDSYFRKVAERFSNPKVGDTIARLCLDGSNRQPKFILPTVADRLDAGQPVDGLALEVALWCRYCAGETDDGAPIVIDDVNAERLNKTALEARSNPSAWLAMGDIFGLLKDRTPFAEAFAKALNSLWKSGTRKTLETYLSG</sequence>
<comment type="caution">
    <text evidence="4">The sequence shown here is derived from an EMBL/GenBank/DDBJ whole genome shotgun (WGS) entry which is preliminary data.</text>
</comment>
<protein>
    <submittedName>
        <fullName evidence="4">Mannitol dehydrogenase family protein</fullName>
    </submittedName>
</protein>
<dbReference type="PANTHER" id="PTHR43362:SF1">
    <property type="entry name" value="MANNITOL DEHYDROGENASE 2-RELATED"/>
    <property type="match status" value="1"/>
</dbReference>
<dbReference type="PANTHER" id="PTHR43362">
    <property type="entry name" value="MANNITOL DEHYDROGENASE DSF1-RELATED"/>
    <property type="match status" value="1"/>
</dbReference>
<name>A0AAE2ZK00_9HYPH</name>
<evidence type="ECO:0000313" key="5">
    <source>
        <dbReference type="Proteomes" id="UP001196509"/>
    </source>
</evidence>
<dbReference type="InterPro" id="IPR013118">
    <property type="entry name" value="Mannitol_DH_C"/>
</dbReference>
<dbReference type="RefSeq" id="WP_220228594.1">
    <property type="nucleotide sequence ID" value="NZ_JAICBX010000002.1"/>
</dbReference>